<name>A0AAQ3L5L7_9BACT</name>
<dbReference type="EMBL" id="CP136920">
    <property type="protein sequence ID" value="WOO39446.1"/>
    <property type="molecule type" value="Genomic_DNA"/>
</dbReference>
<protein>
    <recommendedName>
        <fullName evidence="3">FAD-binding domain-containing protein</fullName>
    </recommendedName>
</protein>
<evidence type="ECO:0000313" key="2">
    <source>
        <dbReference type="Proteomes" id="UP001304300"/>
    </source>
</evidence>
<dbReference type="RefSeq" id="WP_317831341.1">
    <property type="nucleotide sequence ID" value="NZ_CP136920.1"/>
</dbReference>
<evidence type="ECO:0000313" key="1">
    <source>
        <dbReference type="EMBL" id="WOO39446.1"/>
    </source>
</evidence>
<dbReference type="SUPFAM" id="SSF51905">
    <property type="entry name" value="FAD/NAD(P)-binding domain"/>
    <property type="match status" value="1"/>
</dbReference>
<dbReference type="PANTHER" id="PTHR42685:SF22">
    <property type="entry name" value="CONDITIONED MEDIUM FACTOR RECEPTOR 1"/>
    <property type="match status" value="1"/>
</dbReference>
<dbReference type="Proteomes" id="UP001304300">
    <property type="component" value="Chromosome"/>
</dbReference>
<reference evidence="1 2" key="1">
    <citation type="submission" date="2023-10" db="EMBL/GenBank/DDBJ databases">
        <title>Rubellicoccus peritrichatus gen. nov., sp. nov., isolated from an algae of coral reef tank.</title>
        <authorList>
            <person name="Luo J."/>
        </authorList>
    </citation>
    <scope>NUCLEOTIDE SEQUENCE [LARGE SCALE GENOMIC DNA]</scope>
    <source>
        <strain evidence="1 2">CR14</strain>
    </source>
</reference>
<dbReference type="AlphaFoldDB" id="A0AAQ3L5L7"/>
<organism evidence="1 2">
    <name type="scientific">Rubellicoccus peritrichatus</name>
    <dbReference type="NCBI Taxonomy" id="3080537"/>
    <lineage>
        <taxon>Bacteria</taxon>
        <taxon>Pseudomonadati</taxon>
        <taxon>Verrucomicrobiota</taxon>
        <taxon>Opitutia</taxon>
        <taxon>Puniceicoccales</taxon>
        <taxon>Cerasicoccaceae</taxon>
        <taxon>Rubellicoccus</taxon>
    </lineage>
</organism>
<gene>
    <name evidence="1" type="ORF">RZN69_12550</name>
</gene>
<dbReference type="InterPro" id="IPR050407">
    <property type="entry name" value="Geranylgeranyl_reductase"/>
</dbReference>
<dbReference type="KEGG" id="puo:RZN69_12550"/>
<keyword evidence="2" id="KW-1185">Reference proteome</keyword>
<dbReference type="Gene3D" id="3.50.50.60">
    <property type="entry name" value="FAD/NAD(P)-binding domain"/>
    <property type="match status" value="2"/>
</dbReference>
<accession>A0AAQ3L5L7</accession>
<dbReference type="PRINTS" id="PR00420">
    <property type="entry name" value="RNGMNOXGNASE"/>
</dbReference>
<dbReference type="PANTHER" id="PTHR42685">
    <property type="entry name" value="GERANYLGERANYL DIPHOSPHATE REDUCTASE"/>
    <property type="match status" value="1"/>
</dbReference>
<evidence type="ECO:0008006" key="3">
    <source>
        <dbReference type="Google" id="ProtNLM"/>
    </source>
</evidence>
<proteinExistence type="predicted"/>
<dbReference type="InterPro" id="IPR036188">
    <property type="entry name" value="FAD/NAD-bd_sf"/>
</dbReference>
<sequence>MKTITVAGGGLAGLALGIHLQRKGVSVVLNEAGSYPRHRVCGEFICGVKPEELAYLGIADAFRGAVPCQTTSWFYRGRPVYSKKLPRPAIGISRYCLDQRLAKQFRSEGGQLNERTRLTREQLPEEGTVTAVGRKAETTDWLGLKFHASGLELDNDLELHLGNHAYLGISRIEGGAYNLCGLFRKRPGLTAPKTQLPLAYLEASGLNYLVERLKDATIDENSVTGISNLSYQSKPPANDETLPLGDSAGLIAPFTGNGMSIAFESAMIAASPLLAYAEGKSDWNQVLADVALINHKRFRVRKTVARMIHPLIYSPRGQTALSLFAKSRMLPFRPLFSLTH</sequence>